<dbReference type="AlphaFoldDB" id="A0AAF5Q0I9"/>
<reference evidence="4" key="3">
    <citation type="submission" date="2024-02" db="UniProtKB">
        <authorList>
            <consortium name="WormBaseParasite"/>
        </authorList>
    </citation>
    <scope>IDENTIFICATION</scope>
    <source>
        <strain evidence="4">pt0022</strain>
    </source>
</reference>
<reference evidence="3" key="1">
    <citation type="submission" date="2015-03" db="EMBL/GenBank/DDBJ databases">
        <title>Wuchereria bancrofti Genome Sequencing Papua New Guinea Strain.</title>
        <authorList>
            <person name="Small S.T."/>
            <person name="Serre D."/>
            <person name="Zimmerman P.A."/>
        </authorList>
    </citation>
    <scope>NUCLEOTIDE SEQUENCE [LARGE SCALE GENOMIC DNA]</scope>
    <source>
        <strain evidence="3">pt0022</strain>
    </source>
</reference>
<evidence type="ECO:0000313" key="4">
    <source>
        <dbReference type="WBParaSite" id="mrna-Wban_08032"/>
    </source>
</evidence>
<keyword evidence="2" id="KW-0472">Membrane</keyword>
<protein>
    <submittedName>
        <fullName evidence="4">Uncharacterized protein</fullName>
    </submittedName>
</protein>
<sequence length="58" mass="6448">MDVVYDFVEGIHVFIPLIAVLFIVATLYFGRNSENKSKPQKTATGISKDSVSEKSKND</sequence>
<keyword evidence="2" id="KW-1133">Transmembrane helix</keyword>
<organism evidence="3 4">
    <name type="scientific">Wuchereria bancrofti</name>
    <dbReference type="NCBI Taxonomy" id="6293"/>
    <lineage>
        <taxon>Eukaryota</taxon>
        <taxon>Metazoa</taxon>
        <taxon>Ecdysozoa</taxon>
        <taxon>Nematoda</taxon>
        <taxon>Chromadorea</taxon>
        <taxon>Rhabditida</taxon>
        <taxon>Spirurina</taxon>
        <taxon>Spiruromorpha</taxon>
        <taxon>Filarioidea</taxon>
        <taxon>Onchocercidae</taxon>
        <taxon>Wuchereria</taxon>
    </lineage>
</organism>
<accession>A0AAF5Q0I9</accession>
<dbReference type="Proteomes" id="UP000093561">
    <property type="component" value="Unassembled WGS sequence"/>
</dbReference>
<evidence type="ECO:0000256" key="2">
    <source>
        <dbReference type="SAM" id="Phobius"/>
    </source>
</evidence>
<feature type="compositionally biased region" description="Polar residues" evidence="1">
    <location>
        <begin position="40"/>
        <end position="49"/>
    </location>
</feature>
<feature type="transmembrane region" description="Helical" evidence="2">
    <location>
        <begin position="12"/>
        <end position="30"/>
    </location>
</feature>
<proteinExistence type="predicted"/>
<feature type="region of interest" description="Disordered" evidence="1">
    <location>
        <begin position="33"/>
        <end position="58"/>
    </location>
</feature>
<evidence type="ECO:0000256" key="1">
    <source>
        <dbReference type="SAM" id="MobiDB-lite"/>
    </source>
</evidence>
<name>A0AAF5Q0I9_WUCBA</name>
<keyword evidence="2" id="KW-0812">Transmembrane</keyword>
<reference evidence="3" key="2">
    <citation type="journal article" date="2016" name="Mol. Ecol.">
        <title>Population genomics of the filarial nematode parasite Wuchereria bancrofti from mosquitoes.</title>
        <authorList>
            <person name="Small S.T."/>
            <person name="Reimer L.J."/>
            <person name="Tisch D.J."/>
            <person name="King C.L."/>
            <person name="Christensen B.M."/>
            <person name="Siba P.M."/>
            <person name="Kazura J.W."/>
            <person name="Serre D."/>
            <person name="Zimmerman P.A."/>
        </authorList>
    </citation>
    <scope>NUCLEOTIDE SEQUENCE</scope>
    <source>
        <strain evidence="3">pt0022</strain>
    </source>
</reference>
<dbReference type="WBParaSite" id="mrna-Wban_08032">
    <property type="protein sequence ID" value="mrna-Wban_08032"/>
    <property type="gene ID" value="Wban_08032"/>
</dbReference>
<evidence type="ECO:0000313" key="3">
    <source>
        <dbReference type="Proteomes" id="UP000093561"/>
    </source>
</evidence>